<dbReference type="Gene3D" id="1.25.40.10">
    <property type="entry name" value="Tetratricopeptide repeat domain"/>
    <property type="match status" value="2"/>
</dbReference>
<keyword evidence="2 3" id="KW-0802">TPR repeat</keyword>
<accession>A0ABW5E4M8</accession>
<evidence type="ECO:0000256" key="1">
    <source>
        <dbReference type="ARBA" id="ARBA00022737"/>
    </source>
</evidence>
<dbReference type="EMBL" id="JBHUJC010000024">
    <property type="protein sequence ID" value="MFD2276410.1"/>
    <property type="molecule type" value="Genomic_DNA"/>
</dbReference>
<dbReference type="PANTHER" id="PTHR45641:SF19">
    <property type="entry name" value="NEPHROCYSTIN-3"/>
    <property type="match status" value="1"/>
</dbReference>
<dbReference type="Pfam" id="PF13424">
    <property type="entry name" value="TPR_12"/>
    <property type="match status" value="1"/>
</dbReference>
<feature type="repeat" description="TPR" evidence="3">
    <location>
        <begin position="96"/>
        <end position="129"/>
    </location>
</feature>
<sequence>MKSGTENLLEILYERVITLSNKGEWEEACHAAVAAVDKARAAVSEEEEAADVALVECLEVQGDVLRQIGKLEESRLAYLEALETAMPLGVEPELLARVTASVGVLYDSVDNDQEAIRFYERAIELYARAEMEKSEPVADICNNLGFAYRSIGNFSEAEDLFLKGLDICRHVLGYEHEKTATLCNNLGALYLKAEKSNQAREMNLMALEIRLQLFGATHPDTAQSHANLALSLSQCGEVGEANEHFLAAVKGYEKNIDTESHDYAAVVENYAEFLKISNEGRSADLLVKKAQKKLAQLNC</sequence>
<proteinExistence type="predicted"/>
<name>A0ABW5E4M8_9BACT</name>
<dbReference type="SUPFAM" id="SSF48452">
    <property type="entry name" value="TPR-like"/>
    <property type="match status" value="2"/>
</dbReference>
<dbReference type="PROSITE" id="PS50005">
    <property type="entry name" value="TPR"/>
    <property type="match status" value="1"/>
</dbReference>
<organism evidence="4 5">
    <name type="scientific">Rubritalea spongiae</name>
    <dbReference type="NCBI Taxonomy" id="430797"/>
    <lineage>
        <taxon>Bacteria</taxon>
        <taxon>Pseudomonadati</taxon>
        <taxon>Verrucomicrobiota</taxon>
        <taxon>Verrucomicrobiia</taxon>
        <taxon>Verrucomicrobiales</taxon>
        <taxon>Rubritaleaceae</taxon>
        <taxon>Rubritalea</taxon>
    </lineage>
</organism>
<evidence type="ECO:0000313" key="5">
    <source>
        <dbReference type="Proteomes" id="UP001597297"/>
    </source>
</evidence>
<evidence type="ECO:0000256" key="2">
    <source>
        <dbReference type="ARBA" id="ARBA00022803"/>
    </source>
</evidence>
<dbReference type="PANTHER" id="PTHR45641">
    <property type="entry name" value="TETRATRICOPEPTIDE REPEAT PROTEIN (AFU_ORTHOLOGUE AFUA_6G03870)"/>
    <property type="match status" value="1"/>
</dbReference>
<reference evidence="5" key="1">
    <citation type="journal article" date="2019" name="Int. J. Syst. Evol. Microbiol.">
        <title>The Global Catalogue of Microorganisms (GCM) 10K type strain sequencing project: providing services to taxonomists for standard genome sequencing and annotation.</title>
        <authorList>
            <consortium name="The Broad Institute Genomics Platform"/>
            <consortium name="The Broad Institute Genome Sequencing Center for Infectious Disease"/>
            <person name="Wu L."/>
            <person name="Ma J."/>
        </authorList>
    </citation>
    <scope>NUCLEOTIDE SEQUENCE [LARGE SCALE GENOMIC DNA]</scope>
    <source>
        <strain evidence="5">JCM 16545</strain>
    </source>
</reference>
<evidence type="ECO:0000313" key="4">
    <source>
        <dbReference type="EMBL" id="MFD2276410.1"/>
    </source>
</evidence>
<dbReference type="RefSeq" id="WP_377136843.1">
    <property type="nucleotide sequence ID" value="NZ_JBHUJC010000024.1"/>
</dbReference>
<comment type="caution">
    <text evidence="4">The sequence shown here is derived from an EMBL/GenBank/DDBJ whole genome shotgun (WGS) entry which is preliminary data.</text>
</comment>
<dbReference type="InterPro" id="IPR019734">
    <property type="entry name" value="TPR_rpt"/>
</dbReference>
<dbReference type="Pfam" id="PF13176">
    <property type="entry name" value="TPR_7"/>
    <property type="match status" value="1"/>
</dbReference>
<evidence type="ECO:0000256" key="3">
    <source>
        <dbReference type="PROSITE-ProRule" id="PRU00339"/>
    </source>
</evidence>
<dbReference type="SMART" id="SM00028">
    <property type="entry name" value="TPR"/>
    <property type="match status" value="4"/>
</dbReference>
<dbReference type="Proteomes" id="UP001597297">
    <property type="component" value="Unassembled WGS sequence"/>
</dbReference>
<gene>
    <name evidence="4" type="ORF">ACFSQZ_08010</name>
</gene>
<keyword evidence="1" id="KW-0677">Repeat</keyword>
<keyword evidence="5" id="KW-1185">Reference proteome</keyword>
<dbReference type="InterPro" id="IPR011990">
    <property type="entry name" value="TPR-like_helical_dom_sf"/>
</dbReference>
<protein>
    <submittedName>
        <fullName evidence="4">Tetratricopeptide repeat protein</fullName>
    </submittedName>
</protein>